<organism evidence="3 4">
    <name type="scientific">Mesohalobacter halotolerans</name>
    <dbReference type="NCBI Taxonomy" id="1883405"/>
    <lineage>
        <taxon>Bacteria</taxon>
        <taxon>Pseudomonadati</taxon>
        <taxon>Bacteroidota</taxon>
        <taxon>Flavobacteriia</taxon>
        <taxon>Flavobacteriales</taxon>
        <taxon>Flavobacteriaceae</taxon>
        <taxon>Mesohalobacter</taxon>
    </lineage>
</organism>
<name>A0A4U5TTL2_9FLAO</name>
<feature type="transmembrane region" description="Helical" evidence="1">
    <location>
        <begin position="58"/>
        <end position="78"/>
    </location>
</feature>
<accession>A0A4U5TTL2</accession>
<dbReference type="EMBL" id="SWMU01000002">
    <property type="protein sequence ID" value="TKS56608.1"/>
    <property type="molecule type" value="Genomic_DNA"/>
</dbReference>
<feature type="transmembrane region" description="Helical" evidence="1">
    <location>
        <begin position="160"/>
        <end position="178"/>
    </location>
</feature>
<feature type="domain" description="Phosphatidic acid phosphatase type 2/haloperoxidase" evidence="2">
    <location>
        <begin position="60"/>
        <end position="175"/>
    </location>
</feature>
<feature type="transmembrane region" description="Helical" evidence="1">
    <location>
        <begin position="133"/>
        <end position="154"/>
    </location>
</feature>
<feature type="transmembrane region" description="Helical" evidence="1">
    <location>
        <begin position="106"/>
        <end position="126"/>
    </location>
</feature>
<evidence type="ECO:0000256" key="1">
    <source>
        <dbReference type="SAM" id="Phobius"/>
    </source>
</evidence>
<dbReference type="PANTHER" id="PTHR14969:SF13">
    <property type="entry name" value="AT30094P"/>
    <property type="match status" value="1"/>
</dbReference>
<dbReference type="SUPFAM" id="SSF48317">
    <property type="entry name" value="Acid phosphatase/Vanadium-dependent haloperoxidase"/>
    <property type="match status" value="1"/>
</dbReference>
<dbReference type="SMART" id="SM00014">
    <property type="entry name" value="acidPPc"/>
    <property type="match status" value="1"/>
</dbReference>
<dbReference type="AlphaFoldDB" id="A0A4U5TTL2"/>
<comment type="caution">
    <text evidence="3">The sequence shown here is derived from an EMBL/GenBank/DDBJ whole genome shotgun (WGS) entry which is preliminary data.</text>
</comment>
<dbReference type="CDD" id="cd03395">
    <property type="entry name" value="PAP2_like_4"/>
    <property type="match status" value="1"/>
</dbReference>
<dbReference type="Pfam" id="PF01569">
    <property type="entry name" value="PAP2"/>
    <property type="match status" value="1"/>
</dbReference>
<evidence type="ECO:0000259" key="2">
    <source>
        <dbReference type="SMART" id="SM00014"/>
    </source>
</evidence>
<dbReference type="OrthoDB" id="9789113at2"/>
<keyword evidence="1" id="KW-0472">Membrane</keyword>
<proteinExistence type="predicted"/>
<keyword evidence="4" id="KW-1185">Reference proteome</keyword>
<evidence type="ECO:0000313" key="4">
    <source>
        <dbReference type="Proteomes" id="UP000306552"/>
    </source>
</evidence>
<keyword evidence="1" id="KW-1133">Transmembrane helix</keyword>
<evidence type="ECO:0000313" key="3">
    <source>
        <dbReference type="EMBL" id="TKS56608.1"/>
    </source>
</evidence>
<protein>
    <submittedName>
        <fullName evidence="3">Phosphatase PAP2 family protein</fullName>
    </submittedName>
</protein>
<dbReference type="Proteomes" id="UP000306552">
    <property type="component" value="Unassembled WGS sequence"/>
</dbReference>
<sequence length="196" mass="22160">MMDTLIELDQSIFLYLNNLGSTRFDTLWLIITNKWASIPLYLLLIYLLFKNFGVKQTVITLLVVALMITLTDQLSYAVKHSVMRLRPCGEPRLEGLGRFVAECGSYGYFSGHATSSFALAIFLGLIFKNHYKYSFTALIIWALLVSYSRIYVGVHYPGDVLTGMLVGTTIGTGCYYLNKFAQKKYKSLKTDSLSQN</sequence>
<reference evidence="3 4" key="1">
    <citation type="submission" date="2019-04" db="EMBL/GenBank/DDBJ databases">
        <title>Psychroflexus halotolerans sp. nov., isolated from a marine solar saltern.</title>
        <authorList>
            <person name="Feng X."/>
        </authorList>
    </citation>
    <scope>NUCLEOTIDE SEQUENCE [LARGE SCALE GENOMIC DNA]</scope>
    <source>
        <strain evidence="3 4">WDS2C27</strain>
    </source>
</reference>
<gene>
    <name evidence="3" type="ORF">FCN74_06130</name>
</gene>
<dbReference type="InterPro" id="IPR036938">
    <property type="entry name" value="PAP2/HPO_sf"/>
</dbReference>
<feature type="transmembrane region" description="Helical" evidence="1">
    <location>
        <begin position="27"/>
        <end position="49"/>
    </location>
</feature>
<dbReference type="InterPro" id="IPR000326">
    <property type="entry name" value="PAP2/HPO"/>
</dbReference>
<dbReference type="PANTHER" id="PTHR14969">
    <property type="entry name" value="SPHINGOSINE-1-PHOSPHATE PHOSPHOHYDROLASE"/>
    <property type="match status" value="1"/>
</dbReference>
<keyword evidence="1" id="KW-0812">Transmembrane</keyword>
<dbReference type="Gene3D" id="1.20.144.10">
    <property type="entry name" value="Phosphatidic acid phosphatase type 2/haloperoxidase"/>
    <property type="match status" value="1"/>
</dbReference>